<dbReference type="Proteomes" id="UP001501523">
    <property type="component" value="Unassembled WGS sequence"/>
</dbReference>
<keyword evidence="8" id="KW-1185">Reference proteome</keyword>
<proteinExistence type="predicted"/>
<evidence type="ECO:0000256" key="1">
    <source>
        <dbReference type="ARBA" id="ARBA00023015"/>
    </source>
</evidence>
<dbReference type="InterPro" id="IPR013249">
    <property type="entry name" value="RNA_pol_sigma70_r4_t2"/>
</dbReference>
<evidence type="ECO:0000313" key="8">
    <source>
        <dbReference type="Proteomes" id="UP001501523"/>
    </source>
</evidence>
<feature type="domain" description="RNA polymerase sigma-70 region 2" evidence="5">
    <location>
        <begin position="26"/>
        <end position="98"/>
    </location>
</feature>
<dbReference type="InterPro" id="IPR013324">
    <property type="entry name" value="RNA_pol_sigma_r3/r4-like"/>
</dbReference>
<comment type="caution">
    <text evidence="7">The sequence shown here is derived from an EMBL/GenBank/DDBJ whole genome shotgun (WGS) entry which is preliminary data.</text>
</comment>
<dbReference type="PANTHER" id="PTHR30385">
    <property type="entry name" value="SIGMA FACTOR F FLAGELLAR"/>
    <property type="match status" value="1"/>
</dbReference>
<dbReference type="RefSeq" id="WP_343793594.1">
    <property type="nucleotide sequence ID" value="NZ_BAAAEU010000025.1"/>
</dbReference>
<dbReference type="InterPro" id="IPR007627">
    <property type="entry name" value="RNA_pol_sigma70_r2"/>
</dbReference>
<keyword evidence="2" id="KW-0731">Sigma factor</keyword>
<organism evidence="7 8">
    <name type="scientific">Dokdonella soli</name>
    <dbReference type="NCBI Taxonomy" id="529810"/>
    <lineage>
        <taxon>Bacteria</taxon>
        <taxon>Pseudomonadati</taxon>
        <taxon>Pseudomonadota</taxon>
        <taxon>Gammaproteobacteria</taxon>
        <taxon>Lysobacterales</taxon>
        <taxon>Rhodanobacteraceae</taxon>
        <taxon>Dokdonella</taxon>
    </lineage>
</organism>
<dbReference type="PANTHER" id="PTHR30385:SF8">
    <property type="entry name" value="RNA POLYMERASE SIGMA-E FACTOR"/>
    <property type="match status" value="1"/>
</dbReference>
<evidence type="ECO:0000313" key="7">
    <source>
        <dbReference type="EMBL" id="GAA0723232.1"/>
    </source>
</evidence>
<dbReference type="Gene3D" id="1.10.10.10">
    <property type="entry name" value="Winged helix-like DNA-binding domain superfamily/Winged helix DNA-binding domain"/>
    <property type="match status" value="1"/>
</dbReference>
<keyword evidence="3" id="KW-0238">DNA-binding</keyword>
<dbReference type="Pfam" id="PF08281">
    <property type="entry name" value="Sigma70_r4_2"/>
    <property type="match status" value="1"/>
</dbReference>
<dbReference type="SUPFAM" id="SSF88946">
    <property type="entry name" value="Sigma2 domain of RNA polymerase sigma factors"/>
    <property type="match status" value="1"/>
</dbReference>
<keyword evidence="4" id="KW-0804">Transcription</keyword>
<name>A0ABN1IX97_9GAMM</name>
<evidence type="ECO:0000256" key="3">
    <source>
        <dbReference type="ARBA" id="ARBA00023125"/>
    </source>
</evidence>
<reference evidence="7 8" key="1">
    <citation type="journal article" date="2019" name="Int. J. Syst. Evol. Microbiol.">
        <title>The Global Catalogue of Microorganisms (GCM) 10K type strain sequencing project: providing services to taxonomists for standard genome sequencing and annotation.</title>
        <authorList>
            <consortium name="The Broad Institute Genomics Platform"/>
            <consortium name="The Broad Institute Genome Sequencing Center for Infectious Disease"/>
            <person name="Wu L."/>
            <person name="Ma J."/>
        </authorList>
    </citation>
    <scope>NUCLEOTIDE SEQUENCE [LARGE SCALE GENOMIC DNA]</scope>
    <source>
        <strain evidence="7 8">JCM 15421</strain>
    </source>
</reference>
<protein>
    <recommendedName>
        <fullName evidence="9">Sigma-70 family RNA polymerase sigma factor</fullName>
    </recommendedName>
</protein>
<dbReference type="Pfam" id="PF04542">
    <property type="entry name" value="Sigma70_r2"/>
    <property type="match status" value="1"/>
</dbReference>
<evidence type="ECO:0000256" key="2">
    <source>
        <dbReference type="ARBA" id="ARBA00023082"/>
    </source>
</evidence>
<dbReference type="Gene3D" id="1.10.1740.10">
    <property type="match status" value="1"/>
</dbReference>
<accession>A0ABN1IX97</accession>
<evidence type="ECO:0008006" key="9">
    <source>
        <dbReference type="Google" id="ProtNLM"/>
    </source>
</evidence>
<dbReference type="SUPFAM" id="SSF88659">
    <property type="entry name" value="Sigma3 and sigma4 domains of RNA polymerase sigma factors"/>
    <property type="match status" value="1"/>
</dbReference>
<evidence type="ECO:0000256" key="4">
    <source>
        <dbReference type="ARBA" id="ARBA00023163"/>
    </source>
</evidence>
<sequence length="190" mass="21644">MTVSIERTEQLLRRIRDGEGPAKQALYERCLPLLRRWAHGRLPSYARDIADTDDLVQITLMRALNHLNEFEASRSGSFLAYLRQILLNEVRAELRKRQVRGDKVDIDASPLADESASVVEHLIGQDRLRSYESALAELDRDEQALIVMRLEFGMSYQEIGLDTGLTPDAVRMRVTRALRVVAGRIAAERD</sequence>
<dbReference type="NCBIfam" id="TIGR02937">
    <property type="entry name" value="sigma70-ECF"/>
    <property type="match status" value="1"/>
</dbReference>
<dbReference type="InterPro" id="IPR013325">
    <property type="entry name" value="RNA_pol_sigma_r2"/>
</dbReference>
<feature type="domain" description="RNA polymerase sigma factor 70 region 4 type 2" evidence="6">
    <location>
        <begin position="129"/>
        <end position="179"/>
    </location>
</feature>
<gene>
    <name evidence="7" type="ORF">GCM10009105_35070</name>
</gene>
<keyword evidence="1" id="KW-0805">Transcription regulation</keyword>
<evidence type="ECO:0000259" key="5">
    <source>
        <dbReference type="Pfam" id="PF04542"/>
    </source>
</evidence>
<evidence type="ECO:0000259" key="6">
    <source>
        <dbReference type="Pfam" id="PF08281"/>
    </source>
</evidence>
<dbReference type="InterPro" id="IPR036388">
    <property type="entry name" value="WH-like_DNA-bd_sf"/>
</dbReference>
<dbReference type="InterPro" id="IPR014284">
    <property type="entry name" value="RNA_pol_sigma-70_dom"/>
</dbReference>
<dbReference type="EMBL" id="BAAAEU010000025">
    <property type="protein sequence ID" value="GAA0723232.1"/>
    <property type="molecule type" value="Genomic_DNA"/>
</dbReference>